<name>A0A942Z9B8_9FIRM</name>
<feature type="transmembrane region" description="Helical" evidence="6">
    <location>
        <begin position="151"/>
        <end position="173"/>
    </location>
</feature>
<dbReference type="PANTHER" id="PTHR46795:SF3">
    <property type="entry name" value="ABC TRANSPORTER PERMEASE"/>
    <property type="match status" value="1"/>
</dbReference>
<dbReference type="EMBL" id="WSFT01000039">
    <property type="protein sequence ID" value="MBS4538959.1"/>
    <property type="molecule type" value="Genomic_DNA"/>
</dbReference>
<keyword evidence="5 6" id="KW-0472">Membrane</keyword>
<dbReference type="PANTHER" id="PTHR46795">
    <property type="entry name" value="ABC TRANSPORTER PERMEASE-RELATED-RELATED"/>
    <property type="match status" value="1"/>
</dbReference>
<gene>
    <name evidence="8" type="ORF">GOQ27_10820</name>
</gene>
<dbReference type="AlphaFoldDB" id="A0A942Z9B8"/>
<dbReference type="RefSeq" id="WP_203366882.1">
    <property type="nucleotide sequence ID" value="NZ_WSFT01000039.1"/>
</dbReference>
<sequence length="693" mass="79245">MTFSSIVRKNFIYNFNKYISFYFVNSLIVAMLFMYGSLIFNSTIVNNIGKSSLYDTVIVSLGGTILFSIIFITYTNVSFLKNRGKEFGVYLTLGMTAKDLTKLIFIENIGIMIAALITGILGGTLFGRLFYMGLNKILGGTTILYEINYESILLSIGVFTLISLGNFLFNMIFIRKVSVIDVIKVHRKKEVGKARMLIGAISLMILIVSTYYLPKALFKEIFKEQSYIIGVFIGLIIVCPYMVIGSFISIVKYVLSKFPKLYNNNIMILSNLSHRFLAYKNVLYMLSLLVAGAMFFVGFSYSLYTTAREDINADNPYDIMFVENSKYNRVEKEEISNIIDENNGRIEKYNVLEYLEVPVFRDEGDELTLGSSRGTVISEENYNQHMNTNIDVDSKAALFLMVPDETKMIFEYPTSILININEKQLEKVKYITSKNNFEISKKDFKDIAGDATSLYLDKSMIKEKDGVKFTNYLGTRVYSSGRALVLDNEDYEVLKESLSDASLKKLHLMNVKNSDKAFEALLSYLKKANGLDDSYWNETDIFSIPFEDERGTIESYRPVYKEELIKLQLDRRGVALFTLTFIGLLFVIANGVVLYYKVLSDADNEKERLVALTRIGVSEKEIKTMISKELAITFFIPILIGGGMGLYFLYVIFSNSEVIELFMRKAFMILIWGSMFQILFYIISRKKYIKEVM</sequence>
<dbReference type="GO" id="GO:0055085">
    <property type="term" value="P:transmembrane transport"/>
    <property type="evidence" value="ECO:0007669"/>
    <property type="project" value="UniProtKB-UniRule"/>
</dbReference>
<dbReference type="InterPro" id="IPR003838">
    <property type="entry name" value="ABC3_permease_C"/>
</dbReference>
<feature type="transmembrane region" description="Helical" evidence="6">
    <location>
        <begin position="194"/>
        <end position="214"/>
    </location>
</feature>
<dbReference type="Proteomes" id="UP000724672">
    <property type="component" value="Unassembled WGS sequence"/>
</dbReference>
<evidence type="ECO:0000259" key="7">
    <source>
        <dbReference type="Pfam" id="PF02687"/>
    </source>
</evidence>
<evidence type="ECO:0000256" key="3">
    <source>
        <dbReference type="ARBA" id="ARBA00022692"/>
    </source>
</evidence>
<feature type="transmembrane region" description="Helical" evidence="6">
    <location>
        <begin position="630"/>
        <end position="653"/>
    </location>
</feature>
<feature type="transmembrane region" description="Helical" evidence="6">
    <location>
        <begin position="57"/>
        <end position="77"/>
    </location>
</feature>
<evidence type="ECO:0000256" key="5">
    <source>
        <dbReference type="ARBA" id="ARBA00023136"/>
    </source>
</evidence>
<feature type="transmembrane region" description="Helical" evidence="6">
    <location>
        <begin position="21"/>
        <end position="45"/>
    </location>
</feature>
<reference evidence="8" key="1">
    <citation type="submission" date="2019-12" db="EMBL/GenBank/DDBJ databases">
        <title>Clostridiaceae gen. nov. sp. nov., isolated from sediment in Xinjiang, China.</title>
        <authorList>
            <person name="Zhang R."/>
        </authorList>
    </citation>
    <scope>NUCLEOTIDE SEQUENCE</scope>
    <source>
        <strain evidence="8">D2Q-11</strain>
    </source>
</reference>
<proteinExistence type="inferred from homology"/>
<evidence type="ECO:0000256" key="6">
    <source>
        <dbReference type="PIRNR" id="PIRNR018968"/>
    </source>
</evidence>
<comment type="caution">
    <text evidence="8">The sequence shown here is derived from an EMBL/GenBank/DDBJ whole genome shotgun (WGS) entry which is preliminary data.</text>
</comment>
<comment type="subcellular location">
    <subcellularLocation>
        <location evidence="1 6">Cell membrane</location>
        <topology evidence="1 6">Multi-pass membrane protein</topology>
    </subcellularLocation>
</comment>
<evidence type="ECO:0000256" key="2">
    <source>
        <dbReference type="ARBA" id="ARBA00022475"/>
    </source>
</evidence>
<dbReference type="PIRSF" id="PIRSF018968">
    <property type="entry name" value="ABC_permease_BceB"/>
    <property type="match status" value="1"/>
</dbReference>
<dbReference type="InterPro" id="IPR052536">
    <property type="entry name" value="ABC-4_Integral_Memb_Prot"/>
</dbReference>
<accession>A0A942Z9B8</accession>
<feature type="transmembrane region" description="Helical" evidence="6">
    <location>
        <begin position="109"/>
        <end position="131"/>
    </location>
</feature>
<organism evidence="8 9">
    <name type="scientific">Anaeromonas frigoriresistens</name>
    <dbReference type="NCBI Taxonomy" id="2683708"/>
    <lineage>
        <taxon>Bacteria</taxon>
        <taxon>Bacillati</taxon>
        <taxon>Bacillota</taxon>
        <taxon>Tissierellia</taxon>
        <taxon>Tissierellales</taxon>
        <taxon>Thermohalobacteraceae</taxon>
        <taxon>Anaeromonas</taxon>
    </lineage>
</organism>
<evidence type="ECO:0000256" key="4">
    <source>
        <dbReference type="ARBA" id="ARBA00022989"/>
    </source>
</evidence>
<feature type="transmembrane region" description="Helical" evidence="6">
    <location>
        <begin position="282"/>
        <end position="304"/>
    </location>
</feature>
<feature type="transmembrane region" description="Helical" evidence="6">
    <location>
        <begin position="574"/>
        <end position="596"/>
    </location>
</feature>
<comment type="similarity">
    <text evidence="6">Belongs to the ABC-4 integral membrane protein family.</text>
</comment>
<keyword evidence="4 6" id="KW-1133">Transmembrane helix</keyword>
<dbReference type="GO" id="GO:0005886">
    <property type="term" value="C:plasma membrane"/>
    <property type="evidence" value="ECO:0007669"/>
    <property type="project" value="UniProtKB-SubCell"/>
</dbReference>
<feature type="domain" description="ABC3 transporter permease C-terminal" evidence="7">
    <location>
        <begin position="61"/>
        <end position="177"/>
    </location>
</feature>
<keyword evidence="3 6" id="KW-0812">Transmembrane</keyword>
<protein>
    <submittedName>
        <fullName evidence="8">ABC transporter permease</fullName>
    </submittedName>
</protein>
<feature type="transmembrane region" description="Helical" evidence="6">
    <location>
        <begin position="665"/>
        <end position="683"/>
    </location>
</feature>
<evidence type="ECO:0000313" key="8">
    <source>
        <dbReference type="EMBL" id="MBS4538959.1"/>
    </source>
</evidence>
<evidence type="ECO:0000256" key="1">
    <source>
        <dbReference type="ARBA" id="ARBA00004651"/>
    </source>
</evidence>
<keyword evidence="2 6" id="KW-1003">Cell membrane</keyword>
<dbReference type="InterPro" id="IPR027022">
    <property type="entry name" value="ABC_permease_BceB-typ"/>
</dbReference>
<keyword evidence="6" id="KW-0813">Transport</keyword>
<keyword evidence="9" id="KW-1185">Reference proteome</keyword>
<feature type="transmembrane region" description="Helical" evidence="6">
    <location>
        <begin position="226"/>
        <end position="251"/>
    </location>
</feature>
<evidence type="ECO:0000313" key="9">
    <source>
        <dbReference type="Proteomes" id="UP000724672"/>
    </source>
</evidence>
<dbReference type="Pfam" id="PF02687">
    <property type="entry name" value="FtsX"/>
    <property type="match status" value="1"/>
</dbReference>